<dbReference type="OrthoDB" id="9810250at2"/>
<dbReference type="SUPFAM" id="SSF46689">
    <property type="entry name" value="Homeodomain-like"/>
    <property type="match status" value="1"/>
</dbReference>
<sequence>MGTQTNTDRRIRRTKAAINRAFLELLQEKSFNQITINDIAERADVNRGTIYLHYTDKYDLLDQCIAGNLDTIDHMIYSSVFNFIENKADVNESIEALKSLFIYFEEHALFFSSMLACHKTSAFRDRMLQIFTSAIQKKLDRQGINQGQDKQITTQFIASAFVGTLEWWILNQMPHSPQYMAEQVWTLFERHNIKC</sequence>
<comment type="caution">
    <text evidence="4">The sequence shown here is derived from an EMBL/GenBank/DDBJ whole genome shotgun (WGS) entry which is preliminary data.</text>
</comment>
<organism evidence="4 5">
    <name type="scientific">Sporolactobacillus shoreae</name>
    <dbReference type="NCBI Taxonomy" id="1465501"/>
    <lineage>
        <taxon>Bacteria</taxon>
        <taxon>Bacillati</taxon>
        <taxon>Bacillota</taxon>
        <taxon>Bacilli</taxon>
        <taxon>Bacillales</taxon>
        <taxon>Sporolactobacillaceae</taxon>
        <taxon>Sporolactobacillus</taxon>
    </lineage>
</organism>
<evidence type="ECO:0000256" key="2">
    <source>
        <dbReference type="PROSITE-ProRule" id="PRU00335"/>
    </source>
</evidence>
<keyword evidence="5" id="KW-1185">Reference proteome</keyword>
<proteinExistence type="predicted"/>
<dbReference type="PROSITE" id="PS50977">
    <property type="entry name" value="HTH_TETR_2"/>
    <property type="match status" value="1"/>
</dbReference>
<evidence type="ECO:0000313" key="5">
    <source>
        <dbReference type="Proteomes" id="UP000298347"/>
    </source>
</evidence>
<dbReference type="PRINTS" id="PR00455">
    <property type="entry name" value="HTHTETR"/>
</dbReference>
<dbReference type="EMBL" id="SRJD01000018">
    <property type="protein sequence ID" value="TGA96908.1"/>
    <property type="molecule type" value="Genomic_DNA"/>
</dbReference>
<evidence type="ECO:0000256" key="1">
    <source>
        <dbReference type="ARBA" id="ARBA00023125"/>
    </source>
</evidence>
<evidence type="ECO:0000259" key="3">
    <source>
        <dbReference type="PROSITE" id="PS50977"/>
    </source>
</evidence>
<dbReference type="AlphaFoldDB" id="A0A4Z0GM51"/>
<dbReference type="SUPFAM" id="SSF48498">
    <property type="entry name" value="Tetracyclin repressor-like, C-terminal domain"/>
    <property type="match status" value="1"/>
</dbReference>
<dbReference type="PANTHER" id="PTHR43479">
    <property type="entry name" value="ACREF/ENVCD OPERON REPRESSOR-RELATED"/>
    <property type="match status" value="1"/>
</dbReference>
<dbReference type="InterPro" id="IPR009057">
    <property type="entry name" value="Homeodomain-like_sf"/>
</dbReference>
<evidence type="ECO:0000313" key="4">
    <source>
        <dbReference type="EMBL" id="TGA96908.1"/>
    </source>
</evidence>
<name>A0A4Z0GM51_9BACL</name>
<dbReference type="Pfam" id="PF00440">
    <property type="entry name" value="TetR_N"/>
    <property type="match status" value="1"/>
</dbReference>
<dbReference type="InterPro" id="IPR050624">
    <property type="entry name" value="HTH-type_Tx_Regulator"/>
</dbReference>
<dbReference type="Gene3D" id="1.10.357.10">
    <property type="entry name" value="Tetracycline Repressor, domain 2"/>
    <property type="match status" value="1"/>
</dbReference>
<dbReference type="PANTHER" id="PTHR43479:SF7">
    <property type="entry name" value="TETR-FAMILY TRANSCRIPTIONAL REGULATOR"/>
    <property type="match status" value="1"/>
</dbReference>
<accession>A0A4Z0GM51</accession>
<protein>
    <submittedName>
        <fullName evidence="4">TetR/AcrR family transcriptional regulator</fullName>
    </submittedName>
</protein>
<feature type="domain" description="HTH tetR-type" evidence="3">
    <location>
        <begin position="12"/>
        <end position="72"/>
    </location>
</feature>
<feature type="DNA-binding region" description="H-T-H motif" evidence="2">
    <location>
        <begin position="35"/>
        <end position="54"/>
    </location>
</feature>
<keyword evidence="1 2" id="KW-0238">DNA-binding</keyword>
<dbReference type="Proteomes" id="UP000298347">
    <property type="component" value="Unassembled WGS sequence"/>
</dbReference>
<dbReference type="Pfam" id="PF14278">
    <property type="entry name" value="TetR_C_8"/>
    <property type="match status" value="1"/>
</dbReference>
<dbReference type="InterPro" id="IPR036271">
    <property type="entry name" value="Tet_transcr_reg_TetR-rel_C_sf"/>
</dbReference>
<dbReference type="GO" id="GO:0003677">
    <property type="term" value="F:DNA binding"/>
    <property type="evidence" value="ECO:0007669"/>
    <property type="project" value="UniProtKB-UniRule"/>
</dbReference>
<gene>
    <name evidence="4" type="ORF">E4665_13685</name>
</gene>
<dbReference type="InterPro" id="IPR001647">
    <property type="entry name" value="HTH_TetR"/>
</dbReference>
<dbReference type="RefSeq" id="WP_135349362.1">
    <property type="nucleotide sequence ID" value="NZ_SRJD01000018.1"/>
</dbReference>
<reference evidence="4 5" key="1">
    <citation type="journal article" date="2015" name="Int. J. Syst. Evol. Microbiol.">
        <title>Sporolactobacillus shoreae sp. nov. and Sporolactobacillus spathodeae sp. nov., two spore-forming lactic acid bacteria isolated from tree barks in Thailand.</title>
        <authorList>
            <person name="Thamacharoensuk T."/>
            <person name="Kitahara M."/>
            <person name="Ohkuma M."/>
            <person name="Thongchul N."/>
            <person name="Tanasupawat S."/>
        </authorList>
    </citation>
    <scope>NUCLEOTIDE SEQUENCE [LARGE SCALE GENOMIC DNA]</scope>
    <source>
        <strain evidence="4 5">BK92</strain>
    </source>
</reference>
<dbReference type="InterPro" id="IPR039532">
    <property type="entry name" value="TetR_C_Firmicutes"/>
</dbReference>